<evidence type="ECO:0000313" key="2">
    <source>
        <dbReference type="Proteomes" id="UP000469452"/>
    </source>
</evidence>
<proteinExistence type="predicted"/>
<sequence>MQKEARRILDDARADVSGERCLLRVLDAITVTESHALSQLLMAGLYEMADNALFTRKSLLHHVSRVASLPTLSDEKAEYVGYALAGLAFSIWTNDDDDNDDVNKSLSRVWQGHAMVLVGVTAYVEETLVTLPSADRQPRNM</sequence>
<gene>
    <name evidence="1" type="ORF">AaE_013427</name>
</gene>
<protein>
    <submittedName>
        <fullName evidence="1">Uncharacterized protein</fullName>
    </submittedName>
</protein>
<dbReference type="VEuPathDB" id="FungiDB:H257_09657"/>
<name>A0A6A4Z3V1_APHAT</name>
<dbReference type="Proteomes" id="UP000469452">
    <property type="component" value="Unassembled WGS sequence"/>
</dbReference>
<comment type="caution">
    <text evidence="1">The sequence shown here is derived from an EMBL/GenBank/DDBJ whole genome shotgun (WGS) entry which is preliminary data.</text>
</comment>
<dbReference type="AlphaFoldDB" id="A0A6A4Z3V1"/>
<dbReference type="EMBL" id="VJMI01019221">
    <property type="protein sequence ID" value="KAF0707900.1"/>
    <property type="molecule type" value="Genomic_DNA"/>
</dbReference>
<organism evidence="1 2">
    <name type="scientific">Aphanomyces astaci</name>
    <name type="common">Crayfish plague agent</name>
    <dbReference type="NCBI Taxonomy" id="112090"/>
    <lineage>
        <taxon>Eukaryota</taxon>
        <taxon>Sar</taxon>
        <taxon>Stramenopiles</taxon>
        <taxon>Oomycota</taxon>
        <taxon>Saprolegniomycetes</taxon>
        <taxon>Saprolegniales</taxon>
        <taxon>Verrucalvaceae</taxon>
        <taxon>Aphanomyces</taxon>
    </lineage>
</organism>
<accession>A0A6A4Z3V1</accession>
<evidence type="ECO:0000313" key="1">
    <source>
        <dbReference type="EMBL" id="KAF0707900.1"/>
    </source>
</evidence>
<reference evidence="1 2" key="1">
    <citation type="submission" date="2019-06" db="EMBL/GenBank/DDBJ databases">
        <title>Genomics analysis of Aphanomyces spp. identifies a new class of oomycete effector associated with host adaptation.</title>
        <authorList>
            <person name="Gaulin E."/>
        </authorList>
    </citation>
    <scope>NUCLEOTIDE SEQUENCE [LARGE SCALE GENOMIC DNA]</scope>
    <source>
        <strain evidence="1 2">E</strain>
    </source>
</reference>